<dbReference type="PROSITE" id="PS51257">
    <property type="entry name" value="PROKAR_LIPOPROTEIN"/>
    <property type="match status" value="1"/>
</dbReference>
<dbReference type="InterPro" id="IPR052724">
    <property type="entry name" value="GT117_domain-containing"/>
</dbReference>
<evidence type="ECO:0000313" key="2">
    <source>
        <dbReference type="Proteomes" id="UP001501725"/>
    </source>
</evidence>
<dbReference type="PANTHER" id="PTHR16214:SF3">
    <property type="entry name" value="TRANSMEMBRANE PROTEIN 260"/>
    <property type="match status" value="1"/>
</dbReference>
<dbReference type="RefSeq" id="WP_345253813.1">
    <property type="nucleotide sequence ID" value="NZ_BAABGY010000003.1"/>
</dbReference>
<accession>A0ABP8GEP8</accession>
<name>A0ABP8GEP8_9BACT</name>
<dbReference type="EMBL" id="BAABGY010000003">
    <property type="protein sequence ID" value="GAA4322973.1"/>
    <property type="molecule type" value="Genomic_DNA"/>
</dbReference>
<evidence type="ECO:0000313" key="1">
    <source>
        <dbReference type="EMBL" id="GAA4322973.1"/>
    </source>
</evidence>
<reference evidence="2" key="1">
    <citation type="journal article" date="2019" name="Int. J. Syst. Evol. Microbiol.">
        <title>The Global Catalogue of Microorganisms (GCM) 10K type strain sequencing project: providing services to taxonomists for standard genome sequencing and annotation.</title>
        <authorList>
            <consortium name="The Broad Institute Genomics Platform"/>
            <consortium name="The Broad Institute Genome Sequencing Center for Infectious Disease"/>
            <person name="Wu L."/>
            <person name="Ma J."/>
        </authorList>
    </citation>
    <scope>NUCLEOTIDE SEQUENCE [LARGE SCALE GENOMIC DNA]</scope>
    <source>
        <strain evidence="2">JCM 17919</strain>
    </source>
</reference>
<keyword evidence="2" id="KW-1185">Reference proteome</keyword>
<evidence type="ECO:0008006" key="3">
    <source>
        <dbReference type="Google" id="ProtNLM"/>
    </source>
</evidence>
<gene>
    <name evidence="1" type="ORF">GCM10023184_09590</name>
</gene>
<sequence length="625" mass="70040">MHSLKRWAPAALLLLLGSCGTEEKETRVADYPKVVETFYHQYGFKPEGYQQLRFAKKREGWFVHVVDPLKGAVLRDFLYWPADSTAPRTLSGFSAPEGGLETDRAIESALRGNSTGYTYYGYERCRYYGYEEWDRDMIRTYGDRKQPGDTLLEGLGRAFSHYADRFLDHYETPDRPGLHPLQKGLAPLERPSQQRADSALYYYRKALAAFGKLRERNPSYTTLVGNMAMKVFNDGMHVWQRLSVNGYAQEAASILNEVKADDNIRRFAHNYLDACAPNSILFTYGDNDTYAIWYLQQKEGVRKDVTVINASLAGLPIYVDALRREGKVRFDLRPELYGRRDFSYAVQIPEGARGTEAVPQFIAGFNDRSSSPLPASSGTPEPMTYTASSLVLPVDAARFGQATQTAVSAGMLKWTLNRYITLDQVLMLNVIQRNIHERPIYFSFPDSFHGDQLMPAGTVYQLVPAGDNSEAIAQAGAERSRQLLKDRFQPLAASPAGKLAVPDRAGALPLNAYEPLIMHYVRRQDTATVKALVAEWRQKQTQSTGGAYNGLEVGLALASVGERESGLPLMKSALIAMRESVQRPSALGLRVGADDLKNYHDRVAEALERYGLSKTEIDSFLKEVR</sequence>
<dbReference type="Proteomes" id="UP001501725">
    <property type="component" value="Unassembled WGS sequence"/>
</dbReference>
<dbReference type="PANTHER" id="PTHR16214">
    <property type="entry name" value="TRANSMEMBRANE PROTEIN 260"/>
    <property type="match status" value="1"/>
</dbReference>
<organism evidence="1 2">
    <name type="scientific">Flaviaesturariibacter amylovorans</name>
    <dbReference type="NCBI Taxonomy" id="1084520"/>
    <lineage>
        <taxon>Bacteria</taxon>
        <taxon>Pseudomonadati</taxon>
        <taxon>Bacteroidota</taxon>
        <taxon>Chitinophagia</taxon>
        <taxon>Chitinophagales</taxon>
        <taxon>Chitinophagaceae</taxon>
        <taxon>Flaviaestuariibacter</taxon>
    </lineage>
</organism>
<proteinExistence type="predicted"/>
<comment type="caution">
    <text evidence="1">The sequence shown here is derived from an EMBL/GenBank/DDBJ whole genome shotgun (WGS) entry which is preliminary data.</text>
</comment>
<protein>
    <recommendedName>
        <fullName evidence="3">Lipoprotein</fullName>
    </recommendedName>
</protein>